<evidence type="ECO:0000256" key="2">
    <source>
        <dbReference type="SAM" id="MobiDB-lite"/>
    </source>
</evidence>
<dbReference type="SMART" id="SM00066">
    <property type="entry name" value="GAL4"/>
    <property type="match status" value="1"/>
</dbReference>
<dbReference type="OrthoDB" id="4314040at2759"/>
<dbReference type="GO" id="GO:0000981">
    <property type="term" value="F:DNA-binding transcription factor activity, RNA polymerase II-specific"/>
    <property type="evidence" value="ECO:0007669"/>
    <property type="project" value="InterPro"/>
</dbReference>
<dbReference type="InterPro" id="IPR036864">
    <property type="entry name" value="Zn2-C6_fun-type_DNA-bd_sf"/>
</dbReference>
<protein>
    <recommendedName>
        <fullName evidence="3">Zn(2)-C6 fungal-type domain-containing protein</fullName>
    </recommendedName>
</protein>
<dbReference type="Proteomes" id="UP000799764">
    <property type="component" value="Unassembled WGS sequence"/>
</dbReference>
<feature type="region of interest" description="Disordered" evidence="2">
    <location>
        <begin position="62"/>
        <end position="124"/>
    </location>
</feature>
<feature type="domain" description="Zn(2)-C6 fungal-type" evidence="3">
    <location>
        <begin position="9"/>
        <end position="37"/>
    </location>
</feature>
<dbReference type="EMBL" id="MU001499">
    <property type="protein sequence ID" value="KAF2445817.1"/>
    <property type="molecule type" value="Genomic_DNA"/>
</dbReference>
<gene>
    <name evidence="4" type="ORF">P171DRAFT_443417</name>
</gene>
<dbReference type="SUPFAM" id="SSF57701">
    <property type="entry name" value="Zn2/Cys6 DNA-binding domain"/>
    <property type="match status" value="1"/>
</dbReference>
<feature type="compositionally biased region" description="Basic and acidic residues" evidence="2">
    <location>
        <begin position="101"/>
        <end position="110"/>
    </location>
</feature>
<comment type="caution">
    <text evidence="4">The sequence shown here is derived from an EMBL/GenBank/DDBJ whole genome shotgun (WGS) entry which is preliminary data.</text>
</comment>
<dbReference type="InterPro" id="IPR053178">
    <property type="entry name" value="Osmoadaptation_assoc"/>
</dbReference>
<dbReference type="PANTHER" id="PTHR38111:SF11">
    <property type="entry name" value="TRANSCRIPTION FACTOR DOMAIN-CONTAINING PROTEIN-RELATED"/>
    <property type="match status" value="1"/>
</dbReference>
<dbReference type="PANTHER" id="PTHR38111">
    <property type="entry name" value="ZN(2)-C6 FUNGAL-TYPE DOMAIN-CONTAINING PROTEIN-RELATED"/>
    <property type="match status" value="1"/>
</dbReference>
<dbReference type="CDD" id="cd00067">
    <property type="entry name" value="GAL4"/>
    <property type="match status" value="1"/>
</dbReference>
<evidence type="ECO:0000313" key="4">
    <source>
        <dbReference type="EMBL" id="KAF2445817.1"/>
    </source>
</evidence>
<organism evidence="4 5">
    <name type="scientific">Karstenula rhodostoma CBS 690.94</name>
    <dbReference type="NCBI Taxonomy" id="1392251"/>
    <lineage>
        <taxon>Eukaryota</taxon>
        <taxon>Fungi</taxon>
        <taxon>Dikarya</taxon>
        <taxon>Ascomycota</taxon>
        <taxon>Pezizomycotina</taxon>
        <taxon>Dothideomycetes</taxon>
        <taxon>Pleosporomycetidae</taxon>
        <taxon>Pleosporales</taxon>
        <taxon>Massarineae</taxon>
        <taxon>Didymosphaeriaceae</taxon>
        <taxon>Karstenula</taxon>
    </lineage>
</organism>
<evidence type="ECO:0000313" key="5">
    <source>
        <dbReference type="Proteomes" id="UP000799764"/>
    </source>
</evidence>
<reference evidence="4" key="1">
    <citation type="journal article" date="2020" name="Stud. Mycol.">
        <title>101 Dothideomycetes genomes: a test case for predicting lifestyles and emergence of pathogens.</title>
        <authorList>
            <person name="Haridas S."/>
            <person name="Albert R."/>
            <person name="Binder M."/>
            <person name="Bloem J."/>
            <person name="Labutti K."/>
            <person name="Salamov A."/>
            <person name="Andreopoulos B."/>
            <person name="Baker S."/>
            <person name="Barry K."/>
            <person name="Bills G."/>
            <person name="Bluhm B."/>
            <person name="Cannon C."/>
            <person name="Castanera R."/>
            <person name="Culley D."/>
            <person name="Daum C."/>
            <person name="Ezra D."/>
            <person name="Gonzalez J."/>
            <person name="Henrissat B."/>
            <person name="Kuo A."/>
            <person name="Liang C."/>
            <person name="Lipzen A."/>
            <person name="Lutzoni F."/>
            <person name="Magnuson J."/>
            <person name="Mondo S."/>
            <person name="Nolan M."/>
            <person name="Ohm R."/>
            <person name="Pangilinan J."/>
            <person name="Park H.-J."/>
            <person name="Ramirez L."/>
            <person name="Alfaro M."/>
            <person name="Sun H."/>
            <person name="Tritt A."/>
            <person name="Yoshinaga Y."/>
            <person name="Zwiers L.-H."/>
            <person name="Turgeon B."/>
            <person name="Goodwin S."/>
            <person name="Spatafora J."/>
            <person name="Crous P."/>
            <person name="Grigoriev I."/>
        </authorList>
    </citation>
    <scope>NUCLEOTIDE SEQUENCE</scope>
    <source>
        <strain evidence="4">CBS 690.94</strain>
    </source>
</reference>
<keyword evidence="5" id="KW-1185">Reference proteome</keyword>
<dbReference type="AlphaFoldDB" id="A0A9P4PKS1"/>
<dbReference type="PROSITE" id="PS50048">
    <property type="entry name" value="ZN2_CY6_FUNGAL_2"/>
    <property type="match status" value="1"/>
</dbReference>
<proteinExistence type="predicted"/>
<name>A0A9P4PKS1_9PLEO</name>
<dbReference type="Pfam" id="PF00172">
    <property type="entry name" value="Zn_clus"/>
    <property type="match status" value="1"/>
</dbReference>
<dbReference type="PROSITE" id="PS00463">
    <property type="entry name" value="ZN2_CY6_FUNGAL_1"/>
    <property type="match status" value="1"/>
</dbReference>
<keyword evidence="1" id="KW-0539">Nucleus</keyword>
<dbReference type="GO" id="GO:0008270">
    <property type="term" value="F:zinc ion binding"/>
    <property type="evidence" value="ECO:0007669"/>
    <property type="project" value="InterPro"/>
</dbReference>
<dbReference type="Gene3D" id="4.10.240.10">
    <property type="entry name" value="Zn(2)-C6 fungal-type DNA-binding domain"/>
    <property type="match status" value="1"/>
</dbReference>
<accession>A0A9P4PKS1</accession>
<evidence type="ECO:0000259" key="3">
    <source>
        <dbReference type="PROSITE" id="PS50048"/>
    </source>
</evidence>
<sequence length="524" mass="57954">MVGVPKSTGCAICRKRKVKCDETWPSCINCRKNGKICPGPPSRHTFKDSGLQRDNKSNIIKTKQRAAAQDQVHQKTPAHLAHPKAKRSDTGAVVLKFRISPTEDKRERGKGPSKGHSKVAHSSNLPMSNLYSPLQTSPHDGLARALIEAMETDETGYSISDFGPFMYEVPRRVGHNAALDAAVACLLRTCSAMLSTKTLDDLQTPKYYLAAVQRLQRSLEDRVDGMSSNTLCAAVILSLVEALAGPRLDNSYLAHVGGAGRLLEIQGPETCRDDFAKEILRFTRGGIIVTSIYKSEPPFLSSPGWREVAFDNTDSSPEERLYTEVLHLMAKLSVLLKDVKELTAATYQPPPGAHTAKAFREDDVVPQYLAPDVDLETAYSLHTDPDLSYTQPANPHFEPTPTLPLLEEVYALKNALNTTGVQLKSRLADGSFALELPSLDPTNPIPTAYRFPHWRTARIYTIYWSITILVNKTLLKLLPSRDPVRYALEAECRTVALEICKTWDNAWANRPIGACHVWLGFVVA</sequence>
<dbReference type="InterPro" id="IPR001138">
    <property type="entry name" value="Zn2Cys6_DnaBD"/>
</dbReference>
<evidence type="ECO:0000256" key="1">
    <source>
        <dbReference type="ARBA" id="ARBA00023242"/>
    </source>
</evidence>